<evidence type="ECO:0000256" key="2">
    <source>
        <dbReference type="ARBA" id="ARBA00022723"/>
    </source>
</evidence>
<evidence type="ECO:0000313" key="16">
    <source>
        <dbReference type="Ensembl" id="ENSTNIP00000019155.1"/>
    </source>
</evidence>
<evidence type="ECO:0000313" key="17">
    <source>
        <dbReference type="Proteomes" id="UP000007303"/>
    </source>
</evidence>
<comment type="caution">
    <text evidence="12">Lacks conserved residue(s) required for the propagation of feature annotation.</text>
</comment>
<keyword evidence="17" id="KW-1185">Reference proteome</keyword>
<keyword evidence="8" id="KW-1015">Disulfide bond</keyword>
<keyword evidence="1 12" id="KW-0645">Protease</keyword>
<feature type="binding site" evidence="12">
    <location>
        <position position="165"/>
    </location>
    <ligand>
        <name>Zn(2+)</name>
        <dbReference type="ChEBI" id="CHEBI:29105"/>
        <note>catalytic</note>
    </ligand>
</feature>
<evidence type="ECO:0000259" key="14">
    <source>
        <dbReference type="PROSITE" id="PS51864"/>
    </source>
</evidence>
<keyword evidence="3 13" id="KW-0732">Signal</keyword>
<accession>Q4RS74</accession>
<dbReference type="Gene3D" id="3.40.390.10">
    <property type="entry name" value="Collagenase (Catalytic Domain)"/>
    <property type="match status" value="1"/>
</dbReference>
<dbReference type="SMART" id="SM00235">
    <property type="entry name" value="ZnMc"/>
    <property type="match status" value="1"/>
</dbReference>
<keyword evidence="10" id="KW-0968">Cytoplasmic vesicle</keyword>
<dbReference type="PROSITE" id="PS51257">
    <property type="entry name" value="PROKAR_LIPOPROTEIN"/>
    <property type="match status" value="1"/>
</dbReference>
<dbReference type="InterPro" id="IPR024079">
    <property type="entry name" value="MetalloPept_cat_dom_sf"/>
</dbReference>
<dbReference type="FunFam" id="3.40.390.10:FF:000040">
    <property type="entry name" value="Metalloendopeptidase"/>
    <property type="match status" value="1"/>
</dbReference>
<keyword evidence="6 12" id="KW-0482">Metalloprotease</keyword>
<dbReference type="Ensembl" id="ENSTNIT00000019383.1">
    <property type="protein sequence ID" value="ENSTNIP00000019155.1"/>
    <property type="gene ID" value="ENSTNIG00000016065.1"/>
</dbReference>
<evidence type="ECO:0000256" key="9">
    <source>
        <dbReference type="ARBA" id="ARBA00023180"/>
    </source>
</evidence>
<dbReference type="PROSITE" id="PS51864">
    <property type="entry name" value="ASTACIN"/>
    <property type="match status" value="1"/>
</dbReference>
<keyword evidence="7" id="KW-0865">Zymogen</keyword>
<evidence type="ECO:0000256" key="12">
    <source>
        <dbReference type="PROSITE-ProRule" id="PRU01211"/>
    </source>
</evidence>
<feature type="non-terminal residue" evidence="15">
    <location>
        <position position="260"/>
    </location>
</feature>
<dbReference type="InterPro" id="IPR034039">
    <property type="entry name" value="ZnMP_hatching_enz"/>
</dbReference>
<reference evidence="15 17" key="1">
    <citation type="journal article" date="2004" name="Nature">
        <title>Genome duplication in the teleost fish Tetraodon nigroviridis reveals the early vertebrate proto-karyotype.</title>
        <authorList>
            <person name="Jaillon O."/>
            <person name="Aury J.-M."/>
            <person name="Brunet F."/>
            <person name="Petit J.-L."/>
            <person name="Stange-Thomann N."/>
            <person name="Mauceli E."/>
            <person name="Bouneau L."/>
            <person name="Fischer C."/>
            <person name="Ozouf-Costaz C."/>
            <person name="Bernot A."/>
            <person name="Nicaud S."/>
            <person name="Jaffe D."/>
            <person name="Fisher S."/>
            <person name="Lutfalla G."/>
            <person name="Dossat C."/>
            <person name="Segurens B."/>
            <person name="Dasilva C."/>
            <person name="Salanoubat M."/>
            <person name="Levy M."/>
            <person name="Boudet N."/>
            <person name="Castellano S."/>
            <person name="Anthouard V."/>
            <person name="Jubin C."/>
            <person name="Castelli V."/>
            <person name="Katinka M."/>
            <person name="Vacherie B."/>
            <person name="Biemont C."/>
            <person name="Skalli Z."/>
            <person name="Cattolico L."/>
            <person name="Poulain J."/>
            <person name="De Berardinis V."/>
            <person name="Cruaud C."/>
            <person name="Duprat S."/>
            <person name="Brottier P."/>
            <person name="Coutanceau J.-P."/>
            <person name="Gouzy J."/>
            <person name="Parra G."/>
            <person name="Lardier G."/>
            <person name="Chapple C."/>
            <person name="McKernan K.J."/>
            <person name="McEwan P."/>
            <person name="Bosak S."/>
            <person name="Kellis M."/>
            <person name="Volff J.-N."/>
            <person name="Guigo R."/>
            <person name="Zody M.C."/>
            <person name="Mesirov J."/>
            <person name="Lindblad-Toh K."/>
            <person name="Birren B."/>
            <person name="Nusbaum C."/>
            <person name="Kahn D."/>
            <person name="Robinson-Rechavi M."/>
            <person name="Laudet V."/>
            <person name="Schachter V."/>
            <person name="Quetier F."/>
            <person name="Saurin W."/>
            <person name="Scarpelli C."/>
            <person name="Wincker P."/>
            <person name="Lander E.S."/>
            <person name="Weissenbach J."/>
            <person name="Roest Crollius H."/>
        </authorList>
    </citation>
    <scope>NUCLEOTIDE SEQUENCE [LARGE SCALE GENOMIC DNA]</scope>
</reference>
<feature type="binding site" evidence="12">
    <location>
        <position position="171"/>
    </location>
    <ligand>
        <name>Zn(2+)</name>
        <dbReference type="ChEBI" id="CHEBI:29105"/>
        <note>catalytic</note>
    </ligand>
</feature>
<dbReference type="OMA" id="TSCWAEE"/>
<dbReference type="InterPro" id="IPR006026">
    <property type="entry name" value="Peptidase_Metallo"/>
</dbReference>
<dbReference type="AlphaFoldDB" id="Q4RS74"/>
<dbReference type="OrthoDB" id="291007at2759"/>
<evidence type="ECO:0000256" key="8">
    <source>
        <dbReference type="ARBA" id="ARBA00023157"/>
    </source>
</evidence>
<evidence type="ECO:0000256" key="6">
    <source>
        <dbReference type="ARBA" id="ARBA00023049"/>
    </source>
</evidence>
<name>Q4RS74_TETNG</name>
<comment type="subcellular location">
    <subcellularLocation>
        <location evidence="11">Zymogen granule</location>
    </subcellularLocation>
</comment>
<keyword evidence="4 12" id="KW-0378">Hydrolase</keyword>
<feature type="binding site" evidence="12">
    <location>
        <position position="161"/>
    </location>
    <ligand>
        <name>Zn(2+)</name>
        <dbReference type="ChEBI" id="CHEBI:29105"/>
        <note>catalytic</note>
    </ligand>
</feature>
<dbReference type="EC" id="3.4.24.-" evidence="13"/>
<dbReference type="GO" id="GO:0006508">
    <property type="term" value="P:proteolysis"/>
    <property type="evidence" value="ECO:0007669"/>
    <property type="project" value="UniProtKB-KW"/>
</dbReference>
<protein>
    <recommendedName>
        <fullName evidence="13">Metalloendopeptidase</fullName>
        <ecNumber evidence="13">3.4.24.-</ecNumber>
    </recommendedName>
</protein>
<reference evidence="16" key="3">
    <citation type="submission" date="2025-05" db="UniProtKB">
        <authorList>
            <consortium name="Ensembl"/>
        </authorList>
    </citation>
    <scope>IDENTIFICATION</scope>
</reference>
<dbReference type="GO" id="GO:0042588">
    <property type="term" value="C:zymogen granule"/>
    <property type="evidence" value="ECO:0007669"/>
    <property type="project" value="UniProtKB-SubCell"/>
</dbReference>
<dbReference type="STRING" id="99883.ENSTNIP00000019155"/>
<evidence type="ECO:0000256" key="3">
    <source>
        <dbReference type="ARBA" id="ARBA00022729"/>
    </source>
</evidence>
<feature type="chain" id="PRO_5013983650" description="Metalloendopeptidase" evidence="13">
    <location>
        <begin position="25"/>
        <end position="260"/>
    </location>
</feature>
<feature type="active site" evidence="12">
    <location>
        <position position="162"/>
    </location>
</feature>
<dbReference type="CDD" id="cd04283">
    <property type="entry name" value="ZnMc_hatching_enzyme"/>
    <property type="match status" value="1"/>
</dbReference>
<dbReference type="GO" id="GO:0004222">
    <property type="term" value="F:metalloendopeptidase activity"/>
    <property type="evidence" value="ECO:0007669"/>
    <property type="project" value="UniProtKB-UniRule"/>
</dbReference>
<dbReference type="KEGG" id="tng:GSTEN00029834G001"/>
<keyword evidence="5 12" id="KW-0862">Zinc</keyword>
<keyword evidence="9" id="KW-0325">Glycoprotein</keyword>
<evidence type="ECO:0000256" key="7">
    <source>
        <dbReference type="ARBA" id="ARBA00023145"/>
    </source>
</evidence>
<evidence type="ECO:0000256" key="5">
    <source>
        <dbReference type="ARBA" id="ARBA00022833"/>
    </source>
</evidence>
<dbReference type="PANTHER" id="PTHR10127:SF779">
    <property type="entry name" value="METALLOENDOPEPTIDASE"/>
    <property type="match status" value="1"/>
</dbReference>
<dbReference type="Proteomes" id="UP000007303">
    <property type="component" value="Unassembled WGS sequence"/>
</dbReference>
<dbReference type="Pfam" id="PF01400">
    <property type="entry name" value="Astacin"/>
    <property type="match status" value="1"/>
</dbReference>
<gene>
    <name evidence="15" type="ORF">GSTENG00029834001</name>
</gene>
<feature type="signal peptide" evidence="13">
    <location>
        <begin position="1"/>
        <end position="24"/>
    </location>
</feature>
<evidence type="ECO:0000256" key="13">
    <source>
        <dbReference type="RuleBase" id="RU361183"/>
    </source>
</evidence>
<dbReference type="HOGENOM" id="CLU_017286_2_1_1"/>
<keyword evidence="2 12" id="KW-0479">Metal-binding</keyword>
<dbReference type="PRINTS" id="PR00480">
    <property type="entry name" value="ASTACIN"/>
</dbReference>
<evidence type="ECO:0000256" key="1">
    <source>
        <dbReference type="ARBA" id="ARBA00022670"/>
    </source>
</evidence>
<organism evidence="15">
    <name type="scientific">Tetraodon nigroviridis</name>
    <name type="common">Spotted green pufferfish</name>
    <name type="synonym">Chelonodon nigroviridis</name>
    <dbReference type="NCBI Taxonomy" id="99883"/>
    <lineage>
        <taxon>Eukaryota</taxon>
        <taxon>Metazoa</taxon>
        <taxon>Chordata</taxon>
        <taxon>Craniata</taxon>
        <taxon>Vertebrata</taxon>
        <taxon>Euteleostomi</taxon>
        <taxon>Actinopterygii</taxon>
        <taxon>Neopterygii</taxon>
        <taxon>Teleostei</taxon>
        <taxon>Neoteleostei</taxon>
        <taxon>Acanthomorphata</taxon>
        <taxon>Eupercaria</taxon>
        <taxon>Tetraodontiformes</taxon>
        <taxon>Tetradontoidea</taxon>
        <taxon>Tetraodontidae</taxon>
        <taxon>Tetraodon</taxon>
    </lineage>
</organism>
<proteinExistence type="predicted"/>
<dbReference type="MEROPS" id="M12.008"/>
<reference evidence="15" key="2">
    <citation type="submission" date="2004-02" db="EMBL/GenBank/DDBJ databases">
        <authorList>
            <consortium name="Genoscope"/>
            <consortium name="Whitehead Institute Centre for Genome Research"/>
        </authorList>
    </citation>
    <scope>NUCLEOTIDE SEQUENCE</scope>
</reference>
<evidence type="ECO:0000256" key="11">
    <source>
        <dbReference type="ARBA" id="ARBA00024324"/>
    </source>
</evidence>
<dbReference type="PANTHER" id="PTHR10127">
    <property type="entry name" value="DISCOIDIN, CUB, EGF, LAMININ , AND ZINC METALLOPROTEASE DOMAIN CONTAINING"/>
    <property type="match status" value="1"/>
</dbReference>
<dbReference type="EMBL" id="CAAE01015000">
    <property type="protein sequence ID" value="CAG08758.1"/>
    <property type="molecule type" value="Genomic_DNA"/>
</dbReference>
<dbReference type="GO" id="GO:0008270">
    <property type="term" value="F:zinc ion binding"/>
    <property type="evidence" value="ECO:0007669"/>
    <property type="project" value="UniProtKB-UniRule"/>
</dbReference>
<evidence type="ECO:0000256" key="4">
    <source>
        <dbReference type="ARBA" id="ARBA00022801"/>
    </source>
</evidence>
<sequence>MASSRRTPALFLFLFLTAASCSWAEEKDLPVSELLWRANKDVVRRPGGPLLIDDVALGENERNADGCTSRDCMWAKSSDGKVYVPYVVASHYSSRERSIIERGLASFHEASCIRFIPRTNQRDFLSIMSDDGCYSYVGRQGHSQTLSLDRQGCLYHSTVQHELLHALGFHHEQCRSDRDAHIRVLWENIQPGLAYAFDKMDTLNLNTPYDYNSVMQYHRYAFSGNGEPTMVPIPNANIQFGEATQMSRNDITRLNTLYRC</sequence>
<feature type="domain" description="Peptidase M12A" evidence="14">
    <location>
        <begin position="63"/>
        <end position="260"/>
    </location>
</feature>
<evidence type="ECO:0000256" key="10">
    <source>
        <dbReference type="ARBA" id="ARBA00023329"/>
    </source>
</evidence>
<dbReference type="SUPFAM" id="SSF55486">
    <property type="entry name" value="Metalloproteases ('zincins'), catalytic domain"/>
    <property type="match status" value="1"/>
</dbReference>
<evidence type="ECO:0000313" key="15">
    <source>
        <dbReference type="EMBL" id="CAG08758.1"/>
    </source>
</evidence>
<dbReference type="InterPro" id="IPR001506">
    <property type="entry name" value="Peptidase_M12A"/>
</dbReference>
<dbReference type="GeneTree" id="ENSGT00940000163716"/>
<comment type="cofactor">
    <cofactor evidence="12 13">
        <name>Zn(2+)</name>
        <dbReference type="ChEBI" id="CHEBI:29105"/>
    </cofactor>
    <text evidence="12 13">Binds 1 zinc ion per subunit.</text>
</comment>